<sequence length="248" mass="29271">MSDTSPSISNVRKQEGNKLTAMLQVHNEEHRYLEEVLTDLSTYVDHIVIVDDASTDRTVEICKSFEKVIKLVQLPESLFAEEWKLRSILWQAAASTSPDWLLAVDADELYEERAKRNIRGLINQNRYDSVSFRLYDLWGNREYYREDELWQAHKGATMTLVRFFKDYPYFYPQMQHHVPRLPLTCSALPGLTTDLRIKHLGWSGPLEERVEKYIRYKKMDPEGRWGNPAQYESILDLQPNLLEWKEED</sequence>
<feature type="domain" description="Glycosyltransferase 2-like" evidence="1">
    <location>
        <begin position="25"/>
        <end position="158"/>
    </location>
</feature>
<dbReference type="RefSeq" id="WP_191802686.1">
    <property type="nucleotide sequence ID" value="NZ_JACSQL010000009.1"/>
</dbReference>
<dbReference type="SUPFAM" id="SSF53448">
    <property type="entry name" value="Nucleotide-diphospho-sugar transferases"/>
    <property type="match status" value="1"/>
</dbReference>
<proteinExistence type="predicted"/>
<evidence type="ECO:0000259" key="1">
    <source>
        <dbReference type="Pfam" id="PF00535"/>
    </source>
</evidence>
<dbReference type="Gene3D" id="3.90.550.10">
    <property type="entry name" value="Spore Coat Polysaccharide Biosynthesis Protein SpsA, Chain A"/>
    <property type="match status" value="1"/>
</dbReference>
<dbReference type="EMBL" id="JACSQL010000009">
    <property type="protein sequence ID" value="MBD7970034.1"/>
    <property type="molecule type" value="Genomic_DNA"/>
</dbReference>
<dbReference type="Proteomes" id="UP000608071">
    <property type="component" value="Unassembled WGS sequence"/>
</dbReference>
<protein>
    <submittedName>
        <fullName evidence="2">Glycosyltransferase family 2 protein</fullName>
    </submittedName>
</protein>
<evidence type="ECO:0000313" key="3">
    <source>
        <dbReference type="Proteomes" id="UP000608071"/>
    </source>
</evidence>
<dbReference type="Pfam" id="PF00535">
    <property type="entry name" value="Glycos_transf_2"/>
    <property type="match status" value="1"/>
</dbReference>
<dbReference type="InterPro" id="IPR001173">
    <property type="entry name" value="Glyco_trans_2-like"/>
</dbReference>
<dbReference type="InterPro" id="IPR029044">
    <property type="entry name" value="Nucleotide-diphossugar_trans"/>
</dbReference>
<reference evidence="2 3" key="1">
    <citation type="submission" date="2020-08" db="EMBL/GenBank/DDBJ databases">
        <title>A Genomic Blueprint of the Chicken Gut Microbiome.</title>
        <authorList>
            <person name="Gilroy R."/>
            <person name="Ravi A."/>
            <person name="Getino M."/>
            <person name="Pursley I."/>
            <person name="Horton D.L."/>
            <person name="Alikhan N.-F."/>
            <person name="Baker D."/>
            <person name="Gharbi K."/>
            <person name="Hall N."/>
            <person name="Watson M."/>
            <person name="Adriaenssens E.M."/>
            <person name="Foster-Nyarko E."/>
            <person name="Jarju S."/>
            <person name="Secka A."/>
            <person name="Antonio M."/>
            <person name="Oren A."/>
            <person name="Chaudhuri R."/>
            <person name="La Ragione R.M."/>
            <person name="Hildebrand F."/>
            <person name="Pallen M.J."/>
        </authorList>
    </citation>
    <scope>NUCLEOTIDE SEQUENCE [LARGE SCALE GENOMIC DNA]</scope>
    <source>
        <strain evidence="2 3">Sa2BVA9</strain>
    </source>
</reference>
<keyword evidence="3" id="KW-1185">Reference proteome</keyword>
<dbReference type="PANTHER" id="PTHR43630">
    <property type="entry name" value="POLY-BETA-1,6-N-ACETYL-D-GLUCOSAMINE SYNTHASE"/>
    <property type="match status" value="1"/>
</dbReference>
<organism evidence="2 3">
    <name type="scientific">Paenibacillus gallinarum</name>
    <dbReference type="NCBI Taxonomy" id="2762232"/>
    <lineage>
        <taxon>Bacteria</taxon>
        <taxon>Bacillati</taxon>
        <taxon>Bacillota</taxon>
        <taxon>Bacilli</taxon>
        <taxon>Bacillales</taxon>
        <taxon>Paenibacillaceae</taxon>
        <taxon>Paenibacillus</taxon>
    </lineage>
</organism>
<evidence type="ECO:0000313" key="2">
    <source>
        <dbReference type="EMBL" id="MBD7970034.1"/>
    </source>
</evidence>
<comment type="caution">
    <text evidence="2">The sequence shown here is derived from an EMBL/GenBank/DDBJ whole genome shotgun (WGS) entry which is preliminary data.</text>
</comment>
<gene>
    <name evidence="2" type="ORF">H9647_18390</name>
</gene>
<accession>A0ABR8T433</accession>
<dbReference type="PANTHER" id="PTHR43630:SF2">
    <property type="entry name" value="GLYCOSYLTRANSFERASE"/>
    <property type="match status" value="1"/>
</dbReference>
<name>A0ABR8T433_9BACL</name>